<reference evidence="4" key="1">
    <citation type="submission" date="2023-11" db="EMBL/GenBank/DDBJ databases">
        <title>Genome Sequence of Bacillus pseudomycoides stain BUPM19.</title>
        <authorList>
            <person name="Farhat A."/>
        </authorList>
    </citation>
    <scope>NUCLEOTIDE SEQUENCE [LARGE SCALE GENOMIC DNA]</scope>
    <source>
        <strain evidence="4">BUPM19</strain>
    </source>
</reference>
<dbReference type="InterPro" id="IPR001387">
    <property type="entry name" value="Cro/C1-type_HTH"/>
</dbReference>
<protein>
    <submittedName>
        <fullName evidence="3">Helix-turn-helix transcriptional regulator</fullName>
    </submittedName>
</protein>
<dbReference type="Pfam" id="PF01381">
    <property type="entry name" value="HTH_3"/>
    <property type="match status" value="1"/>
</dbReference>
<evidence type="ECO:0000313" key="4">
    <source>
        <dbReference type="Proteomes" id="UP001291930"/>
    </source>
</evidence>
<evidence type="ECO:0000313" key="3">
    <source>
        <dbReference type="EMBL" id="MDZ5608620.1"/>
    </source>
</evidence>
<dbReference type="PROSITE" id="PS50943">
    <property type="entry name" value="HTH_CROC1"/>
    <property type="match status" value="1"/>
</dbReference>
<dbReference type="SMART" id="SM00530">
    <property type="entry name" value="HTH_XRE"/>
    <property type="match status" value="1"/>
</dbReference>
<dbReference type="RefSeq" id="WP_374218333.1">
    <property type="nucleotide sequence ID" value="NZ_JAXOVW010000035.1"/>
</dbReference>
<accession>A0ABU5JYZ6</accession>
<comment type="caution">
    <text evidence="3">The sequence shown here is derived from an EMBL/GenBank/DDBJ whole genome shotgun (WGS) entry which is preliminary data.</text>
</comment>
<evidence type="ECO:0000256" key="1">
    <source>
        <dbReference type="ARBA" id="ARBA00023125"/>
    </source>
</evidence>
<dbReference type="Gene3D" id="1.10.260.40">
    <property type="entry name" value="lambda repressor-like DNA-binding domains"/>
    <property type="match status" value="1"/>
</dbReference>
<proteinExistence type="predicted"/>
<feature type="domain" description="HTH cro/C1-type" evidence="2">
    <location>
        <begin position="7"/>
        <end position="61"/>
    </location>
</feature>
<sequence>MDIGARLKFLRNRYGWTMQEVADRIGKNDSTYSGYETNKRKPNAEVLCQLADTFNTTTDFILGRTEDPNSMDLNVKELLKNGKLNWDGRELDEDEAEKVTALLEVAIQRMLK</sequence>
<gene>
    <name evidence="3" type="ORF">U2I54_16335</name>
</gene>
<dbReference type="EMBL" id="JAXOVW010000035">
    <property type="protein sequence ID" value="MDZ5608620.1"/>
    <property type="molecule type" value="Genomic_DNA"/>
</dbReference>
<dbReference type="Proteomes" id="UP001291930">
    <property type="component" value="Unassembled WGS sequence"/>
</dbReference>
<dbReference type="CDD" id="cd00093">
    <property type="entry name" value="HTH_XRE"/>
    <property type="match status" value="1"/>
</dbReference>
<name>A0ABU5JYZ6_9BACI</name>
<dbReference type="PANTHER" id="PTHR46558">
    <property type="entry name" value="TRACRIPTIONAL REGULATORY PROTEIN-RELATED-RELATED"/>
    <property type="match status" value="1"/>
</dbReference>
<keyword evidence="1" id="KW-0238">DNA-binding</keyword>
<dbReference type="InterPro" id="IPR010982">
    <property type="entry name" value="Lambda_DNA-bd_dom_sf"/>
</dbReference>
<organism evidence="3 4">
    <name type="scientific">Bacillus bingmayongensis</name>
    <dbReference type="NCBI Taxonomy" id="1150157"/>
    <lineage>
        <taxon>Bacteria</taxon>
        <taxon>Bacillati</taxon>
        <taxon>Bacillota</taxon>
        <taxon>Bacilli</taxon>
        <taxon>Bacillales</taxon>
        <taxon>Bacillaceae</taxon>
        <taxon>Bacillus</taxon>
    </lineage>
</organism>
<keyword evidence="4" id="KW-1185">Reference proteome</keyword>
<dbReference type="SUPFAM" id="SSF47413">
    <property type="entry name" value="lambda repressor-like DNA-binding domains"/>
    <property type="match status" value="1"/>
</dbReference>
<evidence type="ECO:0000259" key="2">
    <source>
        <dbReference type="PROSITE" id="PS50943"/>
    </source>
</evidence>
<dbReference type="PANTHER" id="PTHR46558:SF11">
    <property type="entry name" value="HTH-TYPE TRANSCRIPTIONAL REGULATOR XRE"/>
    <property type="match status" value="1"/>
</dbReference>